<dbReference type="PATRIC" id="fig|137591.24.peg.1165"/>
<dbReference type="Pfam" id="PF10112">
    <property type="entry name" value="Halogen_Hydrol"/>
    <property type="match status" value="1"/>
</dbReference>
<accession>A0A0D1LIP5</accession>
<sequence length="256" mass="28629">MFDLEKLSKKELRRGKWLTILALFIGVGAISPVQAAASSALTAGLLVAIFVAPKTVLRWILPLALIAATWSFSGVSWLLQIVLTVAVIGARQVLVGHVKAPTKLTTQTKLKINGQGLNKRDLTVFKAVFNRTNDSVTHVEQLLTETNGLRKIAAETEVIRYARGVVKELADDPTQLTDADDFVYTHLPNMEKILMTYHDIISHEMIDESDKQQLAAARDVLRQLADQIQQDYRRITRDDITSLQDQLDTAKRTMRK</sequence>
<dbReference type="KEGG" id="wcb:AO080_06320"/>
<dbReference type="Proteomes" id="UP000032289">
    <property type="component" value="Unassembled WGS sequence"/>
</dbReference>
<dbReference type="EMBL" id="JWHT01000028">
    <property type="protein sequence ID" value="KIU24480.1"/>
    <property type="molecule type" value="Genomic_DNA"/>
</dbReference>
<evidence type="ECO:0000313" key="5">
    <source>
        <dbReference type="Proteomes" id="UP000032289"/>
    </source>
</evidence>
<name>A0A0D1LIP5_9LACO</name>
<comment type="caution">
    <text evidence="2">The sequence shown here is derived from an EMBL/GenBank/DDBJ whole genome shotgun (WGS) entry which is preliminary data.</text>
</comment>
<dbReference type="STRING" id="137591.AO080_06320"/>
<dbReference type="AlphaFoldDB" id="A0A0D1LIP5"/>
<evidence type="ECO:0000313" key="2">
    <source>
        <dbReference type="EMBL" id="KIU20305.1"/>
    </source>
</evidence>
<evidence type="ECO:0000313" key="4">
    <source>
        <dbReference type="Proteomes" id="UP000032287"/>
    </source>
</evidence>
<keyword evidence="4" id="KW-1185">Reference proteome</keyword>
<gene>
    <name evidence="3" type="ORF">ab3b_01195</name>
    <name evidence="2" type="ORF">QX99_01350</name>
</gene>
<proteinExistence type="predicted"/>
<dbReference type="eggNOG" id="COG4915">
    <property type="taxonomic scope" value="Bacteria"/>
</dbReference>
<dbReference type="InterPro" id="IPR018770">
    <property type="entry name" value="ChloroindolylP_hydrolase"/>
</dbReference>
<evidence type="ECO:0000256" key="1">
    <source>
        <dbReference type="SAM" id="Phobius"/>
    </source>
</evidence>
<dbReference type="RefSeq" id="WP_043709516.1">
    <property type="nucleotide sequence ID" value="NZ_CP012873.1"/>
</dbReference>
<dbReference type="OrthoDB" id="2243657at2"/>
<keyword evidence="1" id="KW-0472">Membrane</keyword>
<feature type="transmembrane region" description="Helical" evidence="1">
    <location>
        <begin position="59"/>
        <end position="89"/>
    </location>
</feature>
<dbReference type="EMBL" id="JWHU01000023">
    <property type="protein sequence ID" value="KIU20305.1"/>
    <property type="molecule type" value="Genomic_DNA"/>
</dbReference>
<keyword evidence="1" id="KW-0812">Transmembrane</keyword>
<dbReference type="Proteomes" id="UP000032287">
    <property type="component" value="Unassembled WGS sequence"/>
</dbReference>
<protein>
    <submittedName>
        <fullName evidence="2">5-bromo-4-chloroindolyl phosphate hydrolysis protein</fullName>
    </submittedName>
</protein>
<organism evidence="2 4">
    <name type="scientific">Weissella cibaria</name>
    <dbReference type="NCBI Taxonomy" id="137591"/>
    <lineage>
        <taxon>Bacteria</taxon>
        <taxon>Bacillati</taxon>
        <taxon>Bacillota</taxon>
        <taxon>Bacilli</taxon>
        <taxon>Lactobacillales</taxon>
        <taxon>Lactobacillaceae</taxon>
        <taxon>Weissella</taxon>
    </lineage>
</organism>
<reference evidence="4 5" key="1">
    <citation type="journal article" date="2015" name="Microbiology (Mosc.)">
        <title>Genomics of the Weissella cibaria species with an examination of its metabolic traits.</title>
        <authorList>
            <person name="Lynch K.M."/>
            <person name="Lucid A."/>
            <person name="Arendt E.K."/>
            <person name="Sleator R.D."/>
            <person name="Lucey B."/>
            <person name="Coffey A."/>
        </authorList>
    </citation>
    <scope>NUCLEOTIDE SEQUENCE [LARGE SCALE GENOMIC DNA]</scope>
    <source>
        <strain evidence="3 5">AB3b</strain>
        <strain evidence="2 4">MG1</strain>
    </source>
</reference>
<keyword evidence="1" id="KW-1133">Transmembrane helix</keyword>
<evidence type="ECO:0000313" key="3">
    <source>
        <dbReference type="EMBL" id="KIU24480.1"/>
    </source>
</evidence>